<accession>A0A4Y2I9W3</accession>
<feature type="region of interest" description="Disordered" evidence="5">
    <location>
        <begin position="127"/>
        <end position="150"/>
    </location>
</feature>
<name>A0A4Y2I9W3_ARAVE</name>
<keyword evidence="6" id="KW-0472">Membrane</keyword>
<dbReference type="GO" id="GO:0006511">
    <property type="term" value="P:ubiquitin-dependent protein catabolic process"/>
    <property type="evidence" value="ECO:0007669"/>
    <property type="project" value="TreeGrafter"/>
</dbReference>
<evidence type="ECO:0000256" key="5">
    <source>
        <dbReference type="SAM" id="MobiDB-lite"/>
    </source>
</evidence>
<keyword evidence="2 4" id="KW-0863">Zinc-finger</keyword>
<keyword evidence="10" id="KW-1185">Reference proteome</keyword>
<dbReference type="Pfam" id="PF13639">
    <property type="entry name" value="zf-RING_2"/>
    <property type="match status" value="1"/>
</dbReference>
<evidence type="ECO:0000259" key="7">
    <source>
        <dbReference type="PROSITE" id="PS50089"/>
    </source>
</evidence>
<evidence type="ECO:0000313" key="8">
    <source>
        <dbReference type="EMBL" id="GBM74367.1"/>
    </source>
</evidence>
<reference evidence="9 10" key="1">
    <citation type="journal article" date="2019" name="Sci. Rep.">
        <title>Orb-weaving spider Araneus ventricosus genome elucidates the spidroin gene catalogue.</title>
        <authorList>
            <person name="Kono N."/>
            <person name="Nakamura H."/>
            <person name="Ohtoshi R."/>
            <person name="Moran D.A.P."/>
            <person name="Shinohara A."/>
            <person name="Yoshida Y."/>
            <person name="Fujiwara M."/>
            <person name="Mori M."/>
            <person name="Tomita M."/>
            <person name="Arakawa K."/>
        </authorList>
    </citation>
    <scope>NUCLEOTIDE SEQUENCE [LARGE SCALE GENOMIC DNA]</scope>
</reference>
<keyword evidence="6" id="KW-0812">Transmembrane</keyword>
<dbReference type="GO" id="GO:0061630">
    <property type="term" value="F:ubiquitin protein ligase activity"/>
    <property type="evidence" value="ECO:0007669"/>
    <property type="project" value="TreeGrafter"/>
</dbReference>
<evidence type="ECO:0000256" key="1">
    <source>
        <dbReference type="ARBA" id="ARBA00022723"/>
    </source>
</evidence>
<dbReference type="EMBL" id="BGPR01105829">
    <property type="protein sequence ID" value="GBM74367.1"/>
    <property type="molecule type" value="Genomic_DNA"/>
</dbReference>
<evidence type="ECO:0000313" key="10">
    <source>
        <dbReference type="Proteomes" id="UP000499080"/>
    </source>
</evidence>
<sequence>LPDLELTPFEPMDREYNHPMSNEEAKGISGDTIQCVICWKTVGSLNRKRLPCSHIFHKKCINKWLKRSSICPICRSSIHGMNNSLTMATTWTRTATWLIKTVSLYIYRIFLYFLNFFLVFNQSNNASERNGRNRRREYAHRTHSHSTSNGNGFIRQGRVMVARRRW</sequence>
<dbReference type="SUPFAM" id="SSF57850">
    <property type="entry name" value="RING/U-box"/>
    <property type="match status" value="1"/>
</dbReference>
<dbReference type="InterPro" id="IPR001841">
    <property type="entry name" value="Znf_RING"/>
</dbReference>
<protein>
    <recommendedName>
        <fullName evidence="7">RING-type domain-containing protein</fullName>
    </recommendedName>
</protein>
<dbReference type="InterPro" id="IPR013083">
    <property type="entry name" value="Znf_RING/FYVE/PHD"/>
</dbReference>
<feature type="transmembrane region" description="Helical" evidence="6">
    <location>
        <begin position="97"/>
        <end position="120"/>
    </location>
</feature>
<dbReference type="GO" id="GO:0005634">
    <property type="term" value="C:nucleus"/>
    <property type="evidence" value="ECO:0007669"/>
    <property type="project" value="TreeGrafter"/>
</dbReference>
<dbReference type="PANTHER" id="PTHR45931:SF3">
    <property type="entry name" value="RING ZINC FINGER-CONTAINING PROTEIN"/>
    <property type="match status" value="1"/>
</dbReference>
<dbReference type="InterPro" id="IPR051834">
    <property type="entry name" value="RING_finger_E3_ligase"/>
</dbReference>
<dbReference type="Proteomes" id="UP000499080">
    <property type="component" value="Unassembled WGS sequence"/>
</dbReference>
<comment type="caution">
    <text evidence="9">The sequence shown here is derived from an EMBL/GenBank/DDBJ whole genome shotgun (WGS) entry which is preliminary data.</text>
</comment>
<dbReference type="PROSITE" id="PS50089">
    <property type="entry name" value="ZF_RING_2"/>
    <property type="match status" value="1"/>
</dbReference>
<dbReference type="GO" id="GO:0008270">
    <property type="term" value="F:zinc ion binding"/>
    <property type="evidence" value="ECO:0007669"/>
    <property type="project" value="UniProtKB-KW"/>
</dbReference>
<dbReference type="PANTHER" id="PTHR45931">
    <property type="entry name" value="SI:CH211-59O9.10"/>
    <property type="match status" value="1"/>
</dbReference>
<keyword evidence="6" id="KW-1133">Transmembrane helix</keyword>
<keyword evidence="1" id="KW-0479">Metal-binding</keyword>
<keyword evidence="3" id="KW-0862">Zinc</keyword>
<dbReference type="AlphaFoldDB" id="A0A4Y2I9W3"/>
<organism evidence="9 10">
    <name type="scientific">Araneus ventricosus</name>
    <name type="common">Orbweaver spider</name>
    <name type="synonym">Epeira ventricosa</name>
    <dbReference type="NCBI Taxonomy" id="182803"/>
    <lineage>
        <taxon>Eukaryota</taxon>
        <taxon>Metazoa</taxon>
        <taxon>Ecdysozoa</taxon>
        <taxon>Arthropoda</taxon>
        <taxon>Chelicerata</taxon>
        <taxon>Arachnida</taxon>
        <taxon>Araneae</taxon>
        <taxon>Araneomorphae</taxon>
        <taxon>Entelegynae</taxon>
        <taxon>Araneoidea</taxon>
        <taxon>Araneidae</taxon>
        <taxon>Araneus</taxon>
    </lineage>
</organism>
<feature type="non-terminal residue" evidence="9">
    <location>
        <position position="1"/>
    </location>
</feature>
<gene>
    <name evidence="8" type="ORF">AVEN_152569_1</name>
    <name evidence="9" type="ORF">AVEN_210588_1</name>
</gene>
<dbReference type="EMBL" id="BGPR01105876">
    <property type="protein sequence ID" value="GBM74517.1"/>
    <property type="molecule type" value="Genomic_DNA"/>
</dbReference>
<dbReference type="SMART" id="SM00184">
    <property type="entry name" value="RING"/>
    <property type="match status" value="1"/>
</dbReference>
<dbReference type="OrthoDB" id="6424625at2759"/>
<evidence type="ECO:0000313" key="9">
    <source>
        <dbReference type="EMBL" id="GBM74517.1"/>
    </source>
</evidence>
<evidence type="ECO:0000256" key="3">
    <source>
        <dbReference type="ARBA" id="ARBA00022833"/>
    </source>
</evidence>
<dbReference type="Gene3D" id="3.30.40.10">
    <property type="entry name" value="Zinc/RING finger domain, C3HC4 (zinc finger)"/>
    <property type="match status" value="1"/>
</dbReference>
<proteinExistence type="predicted"/>
<evidence type="ECO:0000256" key="6">
    <source>
        <dbReference type="SAM" id="Phobius"/>
    </source>
</evidence>
<evidence type="ECO:0000256" key="2">
    <source>
        <dbReference type="ARBA" id="ARBA00022771"/>
    </source>
</evidence>
<feature type="domain" description="RING-type" evidence="7">
    <location>
        <begin position="35"/>
        <end position="75"/>
    </location>
</feature>
<evidence type="ECO:0000256" key="4">
    <source>
        <dbReference type="PROSITE-ProRule" id="PRU00175"/>
    </source>
</evidence>
<feature type="compositionally biased region" description="Basic residues" evidence="5">
    <location>
        <begin position="132"/>
        <end position="144"/>
    </location>
</feature>